<name>G8JYR3_RHOFA</name>
<dbReference type="KEGG" id="rfa:A3L23_04909"/>
<reference evidence="1" key="4">
    <citation type="submission" date="2011-06" db="EMBL/GenBank/DDBJ databases">
        <authorList>
            <person name="Vereecke D.M."/>
        </authorList>
    </citation>
    <scope>NUCLEOTIDE SEQUENCE</scope>
    <source>
        <strain evidence="1">D188</strain>
        <plasmid evidence="1">pFiD188</plasmid>
    </source>
</reference>
<dbReference type="RefSeq" id="WP_015586102.1">
    <property type="nucleotide sequence ID" value="NC_021080.1"/>
</dbReference>
<sequence>MDISGVASIIGALGIGSFAGQYLIGSQQRRQLRSEVLRHLASTERTRWAGSSSTDPSFQHFKDSVRELETAAIIARVPRRPLRLYIQLATVARLTSDDDVKQKDGQEEAGGINTALGRCVRLSAAQLSRLMWSPWLARAGMKRRVNAIEREAQGLDAEVLDAVDRAKQFHTYY</sequence>
<organism evidence="1">
    <name type="scientific">Rhodococcoides fascians D188</name>
    <dbReference type="NCBI Taxonomy" id="1051973"/>
    <lineage>
        <taxon>Bacteria</taxon>
        <taxon>Bacillati</taxon>
        <taxon>Actinomycetota</taxon>
        <taxon>Actinomycetes</taxon>
        <taxon>Mycobacteriales</taxon>
        <taxon>Nocardiaceae</taxon>
        <taxon>Rhodococcoides</taxon>
    </lineage>
</organism>
<keyword evidence="1" id="KW-0614">Plasmid</keyword>
<accession>G8JYR3</accession>
<evidence type="ECO:0000313" key="1">
    <source>
        <dbReference type="EMBL" id="AET25184.1"/>
    </source>
</evidence>
<dbReference type="AlphaFoldDB" id="G8JYR3"/>
<reference evidence="1" key="5">
    <citation type="journal article" date="2012" name="Mol. Plant Microbe Interact.">
        <title>pFiD188, the linear virulence plasmid of Rhodococcus fascians D188.</title>
        <authorList>
            <person name="Francis I."/>
            <person name="De Keyser A."/>
            <person name="De Backer P."/>
            <person name="Simon-Mateo C."/>
            <person name="Kalkus J."/>
            <person name="Pertry I."/>
            <person name="Ardiles-Diaz W."/>
            <person name="De Rycke R."/>
            <person name="Vandeputte O.M."/>
            <person name="El Jaziri M."/>
            <person name="Holsters M."/>
            <person name="Vereecke D."/>
        </authorList>
    </citation>
    <scope>NUCLEOTIDE SEQUENCE</scope>
    <source>
        <strain evidence="1">D188</strain>
        <plasmid evidence="1">pFiD188</plasmid>
    </source>
</reference>
<dbReference type="EMBL" id="JN093097">
    <property type="protein sequence ID" value="AET25184.1"/>
    <property type="molecule type" value="Genomic_DNA"/>
</dbReference>
<dbReference type="PATRIC" id="fig|1051973.4.peg.4952"/>
<reference evidence="1" key="1">
    <citation type="journal article" date="2009" name="Proc. Natl. Acad. Sci. U.S.A.">
        <title>Identification of Rhodococcus fascians cytokinins and their modus operandi to reshape the plant.</title>
        <authorList>
            <person name="Pertry I."/>
            <person name="Vaclavikova K."/>
            <person name="Depuydt S."/>
            <person name="Galuszka P."/>
            <person name="Spichal L."/>
            <person name="Temmerman W."/>
            <person name="Stes E."/>
            <person name="Schmulling T."/>
            <person name="Kakimoto T."/>
            <person name="Van Montagu M.C."/>
            <person name="Strnad M."/>
            <person name="Holsters M."/>
            <person name="Tarkowski P."/>
            <person name="Vereecke D."/>
        </authorList>
    </citation>
    <scope>NUCLEOTIDE SEQUENCE</scope>
    <source>
        <strain evidence="1">D188</strain>
        <plasmid evidence="1">pFiD188</plasmid>
    </source>
</reference>
<proteinExistence type="predicted"/>
<protein>
    <submittedName>
        <fullName evidence="1">Uncharacterized protein</fullName>
    </submittedName>
</protein>
<gene>
    <name evidence="1" type="ORF">pFi_048</name>
</gene>
<geneLocation type="plasmid" evidence="1">
    <name>pFiD188</name>
</geneLocation>
<reference evidence="1" key="2">
    <citation type="journal article" date="2010" name="Mol. Plant Microbe Interact.">
        <title>Rhodococcus fascians impacts plant development through the dynamic fas-mediated production of a cytokinin mix.</title>
        <authorList>
            <person name="Pertry I."/>
            <person name="Vaclavikova K."/>
            <person name="Gemrotova M."/>
            <person name="Spichal L."/>
            <person name="Galuszka P."/>
            <person name="Depuydt S."/>
            <person name="Temmerman W."/>
            <person name="Stes E."/>
            <person name="De Keyser A."/>
            <person name="Riefler M."/>
            <person name="Biondi S."/>
            <person name="Novak O."/>
            <person name="Schmulling T."/>
            <person name="Strnad M."/>
            <person name="Tarkowski P."/>
            <person name="Holsters M."/>
            <person name="Vereecke D."/>
        </authorList>
    </citation>
    <scope>NUCLEOTIDE SEQUENCE</scope>
    <source>
        <strain evidence="1">D188</strain>
        <plasmid evidence="1">pFiD188</plasmid>
    </source>
</reference>
<reference evidence="1" key="3">
    <citation type="journal article" date="2011" name="Annu. Rev. Phytopathol.">
        <title>A successful bacterial coup d'etat: how Rhodococcus fascians redirects plant development.</title>
        <authorList>
            <person name="Stes E."/>
            <person name="Vandeputte O.M."/>
            <person name="El Jaziri M."/>
            <person name="Holsters M."/>
            <person name="Vereecke D."/>
        </authorList>
    </citation>
    <scope>NUCLEOTIDE SEQUENCE</scope>
    <source>
        <strain evidence="1">D188</strain>
        <plasmid evidence="1">pFiD188</plasmid>
    </source>
</reference>